<dbReference type="Proteomes" id="UP000887023">
    <property type="component" value="Chromosome"/>
</dbReference>
<evidence type="ECO:0000313" key="3">
    <source>
        <dbReference type="EMBL" id="QXQ13835.1"/>
    </source>
</evidence>
<protein>
    <submittedName>
        <fullName evidence="3">PH domain-containing protein</fullName>
    </submittedName>
</protein>
<dbReference type="EMBL" id="CP079105">
    <property type="protein sequence ID" value="QXQ13835.1"/>
    <property type="molecule type" value="Genomic_DNA"/>
</dbReference>
<feature type="region of interest" description="Disordered" evidence="1">
    <location>
        <begin position="170"/>
        <end position="194"/>
    </location>
</feature>
<evidence type="ECO:0000256" key="1">
    <source>
        <dbReference type="SAM" id="MobiDB-lite"/>
    </source>
</evidence>
<proteinExistence type="predicted"/>
<evidence type="ECO:0000313" key="4">
    <source>
        <dbReference type="Proteomes" id="UP000887023"/>
    </source>
</evidence>
<reference evidence="3" key="1">
    <citation type="submission" date="2021-07" db="EMBL/GenBank/DDBJ databases">
        <title>Candidatus Kaistella beijingensis sp. nov. isolated from a municipal wastewater treatment plant is involved in sludge foaming.</title>
        <authorList>
            <person name="Song Y."/>
            <person name="Liu S.-J."/>
        </authorList>
    </citation>
    <scope>NUCLEOTIDE SEQUENCE</scope>
    <source>
        <strain evidence="3">DSM 43998</strain>
    </source>
</reference>
<feature type="compositionally biased region" description="Low complexity" evidence="1">
    <location>
        <begin position="170"/>
        <end position="179"/>
    </location>
</feature>
<dbReference type="Pfam" id="PF14470">
    <property type="entry name" value="bPH_3"/>
    <property type="match status" value="1"/>
</dbReference>
<accession>A0ABX8SB78</accession>
<evidence type="ECO:0000259" key="2">
    <source>
        <dbReference type="Pfam" id="PF14470"/>
    </source>
</evidence>
<sequence>MVGDKHYVVLSEIIEALPGVTVDDLGVAVALDRLGKMGRFFGSREAAALTWCIRVEERVVELAQGMYNSHQGMLVLTTQRLLFFDQKMFGAKVEEFDIAAIGSLGHSRKMGGEVISISISARAAEIRQVAHGRGESFIQAFRKVGAELTASPTAHSTQFRLQAQILQTRSRSLRTSGRRPTPPDGPDCNVGQQW</sequence>
<name>A0ABX8SB78_9ACTN</name>
<gene>
    <name evidence="3" type="ORF">KV203_19010</name>
</gene>
<organism evidence="3 4">
    <name type="scientific">Skermania pinensis</name>
    <dbReference type="NCBI Taxonomy" id="39122"/>
    <lineage>
        <taxon>Bacteria</taxon>
        <taxon>Bacillati</taxon>
        <taxon>Actinomycetota</taxon>
        <taxon>Actinomycetes</taxon>
        <taxon>Mycobacteriales</taxon>
        <taxon>Gordoniaceae</taxon>
        <taxon>Skermania</taxon>
    </lineage>
</organism>
<feature type="domain" description="YokE-like PH" evidence="2">
    <location>
        <begin position="56"/>
        <end position="142"/>
    </location>
</feature>
<dbReference type="InterPro" id="IPR039519">
    <property type="entry name" value="YokE-like_PH"/>
</dbReference>
<keyword evidence="4" id="KW-1185">Reference proteome</keyword>